<sequence length="120" mass="14050">MTPEQAYEIISKIAVMYDGFKVEGEDGKARLKIWMQHLRSMPYAPVSQNVDRYIQHQSFPPQIADIAAKEVTEADIVSTMKRWEEEVKAERQAGSIKQFFDYLPPHLQQKYAYLQKEKNQ</sequence>
<keyword evidence="2" id="KW-1185">Reference proteome</keyword>
<dbReference type="Proteomes" id="UP000809829">
    <property type="component" value="Unassembled WGS sequence"/>
</dbReference>
<dbReference type="RefSeq" id="WP_205185146.1">
    <property type="nucleotide sequence ID" value="NZ_JAFBFC010000002.1"/>
</dbReference>
<accession>A0ABS2QSF1</accession>
<evidence type="ECO:0000313" key="2">
    <source>
        <dbReference type="Proteomes" id="UP000809829"/>
    </source>
</evidence>
<comment type="caution">
    <text evidence="1">The sequence shown here is derived from an EMBL/GenBank/DDBJ whole genome shotgun (WGS) entry which is preliminary data.</text>
</comment>
<dbReference type="Gene3D" id="1.10.8.200">
    <property type="entry name" value="Replisome organizer (g39p helicase loader/inhibitor protein)"/>
    <property type="match status" value="1"/>
</dbReference>
<gene>
    <name evidence="1" type="ORF">JOC83_001154</name>
</gene>
<evidence type="ECO:0000313" key="1">
    <source>
        <dbReference type="EMBL" id="MBM7702320.1"/>
    </source>
</evidence>
<protein>
    <recommendedName>
        <fullName evidence="3">Replicative helicase inhibitor G39P N-terminal domain-containing protein</fullName>
    </recommendedName>
</protein>
<organism evidence="1 2">
    <name type="scientific">Priestia iocasae</name>
    <dbReference type="NCBI Taxonomy" id="2291674"/>
    <lineage>
        <taxon>Bacteria</taxon>
        <taxon>Bacillati</taxon>
        <taxon>Bacillota</taxon>
        <taxon>Bacilli</taxon>
        <taxon>Bacillales</taxon>
        <taxon>Bacillaceae</taxon>
        <taxon>Priestia</taxon>
    </lineage>
</organism>
<reference evidence="1 2" key="1">
    <citation type="submission" date="2021-01" db="EMBL/GenBank/DDBJ databases">
        <title>Genomic Encyclopedia of Type Strains, Phase IV (KMG-IV): sequencing the most valuable type-strain genomes for metagenomic binning, comparative biology and taxonomic classification.</title>
        <authorList>
            <person name="Goeker M."/>
        </authorList>
    </citation>
    <scope>NUCLEOTIDE SEQUENCE [LARGE SCALE GENOMIC DNA]</scope>
    <source>
        <strain evidence="1 2">DSM 104297</strain>
    </source>
</reference>
<dbReference type="EMBL" id="JAFBFC010000002">
    <property type="protein sequence ID" value="MBM7702320.1"/>
    <property type="molecule type" value="Genomic_DNA"/>
</dbReference>
<evidence type="ECO:0008006" key="3">
    <source>
        <dbReference type="Google" id="ProtNLM"/>
    </source>
</evidence>
<proteinExistence type="predicted"/>
<name>A0ABS2QSF1_9BACI</name>